<dbReference type="InterPro" id="IPR029068">
    <property type="entry name" value="Glyas_Bleomycin-R_OHBP_Dase"/>
</dbReference>
<dbReference type="InterPro" id="IPR037523">
    <property type="entry name" value="VOC_core"/>
</dbReference>
<dbReference type="PANTHER" id="PTHR36113">
    <property type="entry name" value="LYASE, PUTATIVE-RELATED-RELATED"/>
    <property type="match status" value="1"/>
</dbReference>
<evidence type="ECO:0000259" key="1">
    <source>
        <dbReference type="PROSITE" id="PS51819"/>
    </source>
</evidence>
<proteinExistence type="predicted"/>
<comment type="caution">
    <text evidence="2">The sequence shown here is derived from an EMBL/GenBank/DDBJ whole genome shotgun (WGS) entry which is preliminary data.</text>
</comment>
<dbReference type="InterPro" id="IPR051332">
    <property type="entry name" value="Fosfomycin_Res_Enzymes"/>
</dbReference>
<dbReference type="Proteomes" id="UP000195106">
    <property type="component" value="Unassembled WGS sequence"/>
</dbReference>
<accession>A0A251XR67</accession>
<dbReference type="PANTHER" id="PTHR36113:SF6">
    <property type="entry name" value="FOSFOMYCIN RESISTANCE PROTEIN FOSX"/>
    <property type="match status" value="1"/>
</dbReference>
<dbReference type="EMBL" id="MDHJ01000001">
    <property type="protein sequence ID" value="OUE08001.1"/>
    <property type="molecule type" value="Genomic_DNA"/>
</dbReference>
<dbReference type="Gene3D" id="3.10.180.10">
    <property type="entry name" value="2,3-Dihydroxybiphenyl 1,2-Dioxygenase, domain 1"/>
    <property type="match status" value="1"/>
</dbReference>
<reference evidence="2 3" key="1">
    <citation type="submission" date="2016-08" db="EMBL/GenBank/DDBJ databases">
        <title>Genome sequence of Clavibacter michiganensis spp. strain CASJ009.</title>
        <authorList>
            <person name="Thapa S.P."/>
            <person name="Coaker G."/>
        </authorList>
    </citation>
    <scope>NUCLEOTIDE SEQUENCE [LARGE SCALE GENOMIC DNA]</scope>
    <source>
        <strain evidence="2">CASJ009</strain>
    </source>
</reference>
<gene>
    <name evidence="2" type="ORF">CMsap09_03550</name>
</gene>
<dbReference type="SUPFAM" id="SSF54593">
    <property type="entry name" value="Glyoxalase/Bleomycin resistance protein/Dihydroxybiphenyl dioxygenase"/>
    <property type="match status" value="1"/>
</dbReference>
<organism evidence="2 3">
    <name type="scientific">Clavibacter michiganensis</name>
    <dbReference type="NCBI Taxonomy" id="28447"/>
    <lineage>
        <taxon>Bacteria</taxon>
        <taxon>Bacillati</taxon>
        <taxon>Actinomycetota</taxon>
        <taxon>Actinomycetes</taxon>
        <taxon>Micrococcales</taxon>
        <taxon>Microbacteriaceae</taxon>
        <taxon>Clavibacter</taxon>
    </lineage>
</organism>
<protein>
    <recommendedName>
        <fullName evidence="1">VOC domain-containing protein</fullName>
    </recommendedName>
</protein>
<dbReference type="Pfam" id="PF13669">
    <property type="entry name" value="Glyoxalase_4"/>
    <property type="match status" value="1"/>
</dbReference>
<dbReference type="PROSITE" id="PS51819">
    <property type="entry name" value="VOC"/>
    <property type="match status" value="1"/>
</dbReference>
<sequence>MTPARGSLHHVELQVRDLDAALASWGWLLGELGYAEETRWSAGATLRLGDAYLVIARAPRDVPHDRRGAGLSHLAFHAGSAADVERLWAAAPEHGWAHLYVDRHPFAGGPDHRAAFLEDGERMKVELVADA</sequence>
<dbReference type="AlphaFoldDB" id="A0A251XR67"/>
<feature type="domain" description="VOC" evidence="1">
    <location>
        <begin position="7"/>
        <end position="130"/>
    </location>
</feature>
<name>A0A251XR67_9MICO</name>
<evidence type="ECO:0000313" key="2">
    <source>
        <dbReference type="EMBL" id="OUE08001.1"/>
    </source>
</evidence>
<evidence type="ECO:0000313" key="3">
    <source>
        <dbReference type="Proteomes" id="UP000195106"/>
    </source>
</evidence>